<evidence type="ECO:0000313" key="5">
    <source>
        <dbReference type="EMBL" id="SKC13718.1"/>
    </source>
</evidence>
<dbReference type="Proteomes" id="UP000051562">
    <property type="component" value="Unassembled WGS sequence"/>
</dbReference>
<keyword evidence="2" id="KW-0472">Membrane</keyword>
<dbReference type="RefSeq" id="WP_055730069.1">
    <property type="nucleotide sequence ID" value="NZ_FUYX01000018.1"/>
</dbReference>
<dbReference type="SUPFAM" id="SSF54631">
    <property type="entry name" value="CBS-domain pair"/>
    <property type="match status" value="1"/>
</dbReference>
<evidence type="ECO:0000259" key="3">
    <source>
        <dbReference type="PROSITE" id="PS51371"/>
    </source>
</evidence>
<feature type="transmembrane region" description="Helical" evidence="2">
    <location>
        <begin position="82"/>
        <end position="102"/>
    </location>
</feature>
<name>A0A0Q3LYQ4_9HYPH</name>
<keyword evidence="2" id="KW-0812">Transmembrane</keyword>
<keyword evidence="2" id="KW-1133">Transmembrane helix</keyword>
<keyword evidence="6" id="KW-1185">Reference proteome</keyword>
<organism evidence="4 6">
    <name type="scientific">Bosea thiooxidans</name>
    <dbReference type="NCBI Taxonomy" id="53254"/>
    <lineage>
        <taxon>Bacteria</taxon>
        <taxon>Pseudomonadati</taxon>
        <taxon>Pseudomonadota</taxon>
        <taxon>Alphaproteobacteria</taxon>
        <taxon>Hyphomicrobiales</taxon>
        <taxon>Boseaceae</taxon>
        <taxon>Bosea</taxon>
    </lineage>
</organism>
<evidence type="ECO:0000256" key="1">
    <source>
        <dbReference type="PROSITE-ProRule" id="PRU00703"/>
    </source>
</evidence>
<sequence>MTSVSPQPSADGRSRLRLFVPILAGATWRDRLVACLGALVCVGATGLISSLLLGHDPHLPLLVAPMGASALLLFAIPSSPLAQPWPIVGGNTVSALIGLAVSRYVPEPAIAAGFAVALAIAAMSLLRCLHPPGGAAALTAALGGPAVAAYGLGFAFVPVGLNALVLTLLGVAFHRFSSHSYPHRAAPAANAHGTKDPPSINRVGFNEADIDAALGDLGEAFDIDRTDLDKLLRRVEQHALGRSHGQPLCADIMSRDLIKVDQHDDVETARRLLLDHAIRTLPVVDRDNRLLGTLGLRELARPGQRVRDVMSAAVVAQPQEPAIDLIPTLTDGRHHAVVVVDRQERVIGLVSQSDLLGMLLSPLRREAA</sequence>
<dbReference type="PANTHER" id="PTHR33741:SF5">
    <property type="entry name" value="TRANSMEMBRANE PROTEIN DDB_G0269096-RELATED"/>
    <property type="match status" value="1"/>
</dbReference>
<dbReference type="SMART" id="SM00116">
    <property type="entry name" value="CBS"/>
    <property type="match status" value="2"/>
</dbReference>
<dbReference type="AlphaFoldDB" id="A0A0Q3LYQ4"/>
<dbReference type="STRING" id="53254.SAMN05660750_04597"/>
<feature type="domain" description="CBS" evidence="3">
    <location>
        <begin position="253"/>
        <end position="309"/>
    </location>
</feature>
<dbReference type="Pfam" id="PF04982">
    <property type="entry name" value="TM_HPP"/>
    <property type="match status" value="1"/>
</dbReference>
<gene>
    <name evidence="4" type="ORF">ARD30_06435</name>
    <name evidence="5" type="ORF">SAMN05660750_04597</name>
</gene>
<dbReference type="Proteomes" id="UP000190130">
    <property type="component" value="Unassembled WGS sequence"/>
</dbReference>
<feature type="domain" description="CBS" evidence="3">
    <location>
        <begin position="310"/>
        <end position="366"/>
    </location>
</feature>
<dbReference type="EMBL" id="FUYX01000018">
    <property type="protein sequence ID" value="SKC13718.1"/>
    <property type="molecule type" value="Genomic_DNA"/>
</dbReference>
<evidence type="ECO:0000313" key="6">
    <source>
        <dbReference type="Proteomes" id="UP000051562"/>
    </source>
</evidence>
<feature type="transmembrane region" description="Helical" evidence="2">
    <location>
        <begin position="31"/>
        <end position="52"/>
    </location>
</feature>
<dbReference type="Gene3D" id="3.10.580.10">
    <property type="entry name" value="CBS-domain"/>
    <property type="match status" value="2"/>
</dbReference>
<keyword evidence="1" id="KW-0129">CBS domain</keyword>
<proteinExistence type="predicted"/>
<reference evidence="5 7" key="2">
    <citation type="submission" date="2017-02" db="EMBL/GenBank/DDBJ databases">
        <authorList>
            <person name="Peterson S.W."/>
        </authorList>
    </citation>
    <scope>NUCLEOTIDE SEQUENCE [LARGE SCALE GENOMIC DNA]</scope>
    <source>
        <strain evidence="5 7">DSM 9653</strain>
    </source>
</reference>
<dbReference type="InterPro" id="IPR046342">
    <property type="entry name" value="CBS_dom_sf"/>
</dbReference>
<evidence type="ECO:0000313" key="7">
    <source>
        <dbReference type="Proteomes" id="UP000190130"/>
    </source>
</evidence>
<dbReference type="PROSITE" id="PS51371">
    <property type="entry name" value="CBS"/>
    <property type="match status" value="2"/>
</dbReference>
<feature type="transmembrane region" description="Helical" evidence="2">
    <location>
        <begin position="147"/>
        <end position="173"/>
    </location>
</feature>
<evidence type="ECO:0000256" key="2">
    <source>
        <dbReference type="SAM" id="Phobius"/>
    </source>
</evidence>
<dbReference type="PANTHER" id="PTHR33741">
    <property type="entry name" value="TRANSMEMBRANE PROTEIN DDB_G0269096-RELATED"/>
    <property type="match status" value="1"/>
</dbReference>
<dbReference type="EMBL" id="LMAR01000067">
    <property type="protein sequence ID" value="KQK28545.1"/>
    <property type="molecule type" value="Genomic_DNA"/>
</dbReference>
<feature type="transmembrane region" description="Helical" evidence="2">
    <location>
        <begin position="109"/>
        <end position="127"/>
    </location>
</feature>
<dbReference type="InterPro" id="IPR058581">
    <property type="entry name" value="TM_HPP"/>
</dbReference>
<dbReference type="Pfam" id="PF00571">
    <property type="entry name" value="CBS"/>
    <property type="match status" value="2"/>
</dbReference>
<protein>
    <submittedName>
        <fullName evidence="5">CBS domain-containing membrane protein</fullName>
    </submittedName>
</protein>
<evidence type="ECO:0000313" key="4">
    <source>
        <dbReference type="EMBL" id="KQK28545.1"/>
    </source>
</evidence>
<dbReference type="OrthoDB" id="9811720at2"/>
<reference evidence="4 6" key="1">
    <citation type="submission" date="2015-10" db="EMBL/GenBank/DDBJ databases">
        <title>Draft genome of Bosea thiooxidans.</title>
        <authorList>
            <person name="Wang X."/>
        </authorList>
    </citation>
    <scope>NUCLEOTIDE SEQUENCE [LARGE SCALE GENOMIC DNA]</scope>
    <source>
        <strain evidence="4 6">CGMCC 9174</strain>
    </source>
</reference>
<dbReference type="InterPro" id="IPR000644">
    <property type="entry name" value="CBS_dom"/>
</dbReference>
<accession>A0A0Q3LYQ4</accession>
<dbReference type="InterPro" id="IPR007065">
    <property type="entry name" value="HPP"/>
</dbReference>